<accession>A0A1M2VV06</accession>
<evidence type="ECO:0000256" key="1">
    <source>
        <dbReference type="SAM" id="MobiDB-lite"/>
    </source>
</evidence>
<feature type="non-terminal residue" evidence="3">
    <location>
        <position position="155"/>
    </location>
</feature>
<feature type="domain" description="VHS" evidence="2">
    <location>
        <begin position="50"/>
        <end position="128"/>
    </location>
</feature>
<dbReference type="GO" id="GO:0043130">
    <property type="term" value="F:ubiquitin binding"/>
    <property type="evidence" value="ECO:0007669"/>
    <property type="project" value="InterPro"/>
</dbReference>
<gene>
    <name evidence="3" type="ORF">TRAPUB_12044</name>
</gene>
<proteinExistence type="predicted"/>
<evidence type="ECO:0000313" key="3">
    <source>
        <dbReference type="EMBL" id="OJT11433.1"/>
    </source>
</evidence>
<dbReference type="STRING" id="154538.A0A1M2VV06"/>
<dbReference type="EMBL" id="MNAD01000636">
    <property type="protein sequence ID" value="OJT11433.1"/>
    <property type="molecule type" value="Genomic_DNA"/>
</dbReference>
<dbReference type="InterPro" id="IPR002014">
    <property type="entry name" value="VHS_dom"/>
</dbReference>
<dbReference type="InterPro" id="IPR045967">
    <property type="entry name" value="HAM1-like_N"/>
</dbReference>
<dbReference type="PROSITE" id="PS50179">
    <property type="entry name" value="VHS"/>
    <property type="match status" value="1"/>
</dbReference>
<keyword evidence="4" id="KW-1185">Reference proteome</keyword>
<evidence type="ECO:0000259" key="2">
    <source>
        <dbReference type="PROSITE" id="PS50179"/>
    </source>
</evidence>
<dbReference type="OrthoDB" id="19394at2759"/>
<protein>
    <recommendedName>
        <fullName evidence="2">VHS domain-containing protein</fullName>
    </recommendedName>
</protein>
<organism evidence="3 4">
    <name type="scientific">Trametes pubescens</name>
    <name type="common">White-rot fungus</name>
    <dbReference type="NCBI Taxonomy" id="154538"/>
    <lineage>
        <taxon>Eukaryota</taxon>
        <taxon>Fungi</taxon>
        <taxon>Dikarya</taxon>
        <taxon>Basidiomycota</taxon>
        <taxon>Agaricomycotina</taxon>
        <taxon>Agaricomycetes</taxon>
        <taxon>Polyporales</taxon>
        <taxon>Polyporaceae</taxon>
        <taxon>Trametes</taxon>
    </lineage>
</organism>
<dbReference type="AlphaFoldDB" id="A0A1M2VV06"/>
<reference evidence="3 4" key="1">
    <citation type="submission" date="2016-10" db="EMBL/GenBank/DDBJ databases">
        <title>Genome sequence of the basidiomycete white-rot fungus Trametes pubescens.</title>
        <authorList>
            <person name="Makela M.R."/>
            <person name="Granchi Z."/>
            <person name="Peng M."/>
            <person name="De Vries R.P."/>
            <person name="Grigoriev I."/>
            <person name="Riley R."/>
            <person name="Hilden K."/>
        </authorList>
    </citation>
    <scope>NUCLEOTIDE SEQUENCE [LARGE SCALE GENOMIC DNA]</scope>
    <source>
        <strain evidence="3 4">FBCC735</strain>
    </source>
</reference>
<feature type="region of interest" description="Disordered" evidence="1">
    <location>
        <begin position="1"/>
        <end position="25"/>
    </location>
</feature>
<name>A0A1M2VV06_TRAPU</name>
<dbReference type="GO" id="GO:0035091">
    <property type="term" value="F:phosphatidylinositol binding"/>
    <property type="evidence" value="ECO:0007669"/>
    <property type="project" value="InterPro"/>
</dbReference>
<comment type="caution">
    <text evidence="3">The sequence shown here is derived from an EMBL/GenBank/DDBJ whole genome shotgun (WGS) entry which is preliminary data.</text>
</comment>
<dbReference type="Proteomes" id="UP000184267">
    <property type="component" value="Unassembled WGS sequence"/>
</dbReference>
<evidence type="ECO:0000313" key="4">
    <source>
        <dbReference type="Proteomes" id="UP000184267"/>
    </source>
</evidence>
<dbReference type="Pfam" id="PF19343">
    <property type="entry name" value="HAM1_N"/>
    <property type="match status" value="1"/>
</dbReference>
<sequence>MRPVTSTKQPPSTPSSTTPQLPKSTSSTVFAACARRLTGGKSLDDFFGAVRNCGVNIQQDPAVRRWVDAVIAHLRKSLDEAGYARRKAAQKSDKLRKEWSELLDKDSDKGREWKEDIAALKREASEFPTAIEQDEEFRAVRRAQTKLGEDLENGT</sequence>